<keyword evidence="3" id="KW-1185">Reference proteome</keyword>
<gene>
    <name evidence="2" type="ORF">CC86DRAFT_368735</name>
</gene>
<dbReference type="SUPFAM" id="SSF50960">
    <property type="entry name" value="TolB, C-terminal domain"/>
    <property type="match status" value="1"/>
</dbReference>
<dbReference type="SUPFAM" id="SSF81383">
    <property type="entry name" value="F-box domain"/>
    <property type="match status" value="1"/>
</dbReference>
<dbReference type="Pfam" id="PF12937">
    <property type="entry name" value="F-box-like"/>
    <property type="match status" value="1"/>
</dbReference>
<name>A0A6A7A7F4_9PLEO</name>
<dbReference type="InterPro" id="IPR036047">
    <property type="entry name" value="F-box-like_dom_sf"/>
</dbReference>
<dbReference type="CDD" id="cd09917">
    <property type="entry name" value="F-box_SF"/>
    <property type="match status" value="1"/>
</dbReference>
<dbReference type="PROSITE" id="PS50181">
    <property type="entry name" value="FBOX"/>
    <property type="match status" value="1"/>
</dbReference>
<dbReference type="SMART" id="SM00256">
    <property type="entry name" value="FBOX"/>
    <property type="match status" value="1"/>
</dbReference>
<sequence length="501" mass="57071">MEADALIAAFRRIRTNDSRREAIQALVDELTPYELRTLQHITAARSFQLDIIGQLPVELVAQVFTHLDTSTPYRLQRVSRRWHHILQSPDVLKRSLTSWSGNTLDLQGAERSLLESKAKHIQMFRQGDPSSHFTVHLNDPRGYATLVEDTLAWSRVSGHDHTARAIYLFNISTWTLHTLNGDAREKVAALFASDKLVGFATNGTVCYVWSLQTREKRRFRVPNPALFKTITCRGTMVVCAACLVDHALVYIWDYRTQQGRSFTISYDSALFVRATPECTHHYALALLLQPEDEHIIVFANERCATHYLHSSDMFTTLRYGRFKYTGECVAESGLTLDLVRASFHMLGNQLTPVGRDGIFRMTIAPGGSLQFDENLFKFTEPRPATHKGELWANDSLYWWKDVLFELKDPEAGILHGPILVHLGTTSHPKPITRKDARRSTYADHVPSVMDNQERIYLNDRYIIRVGVADLEVLCFDESSQHRNYSESFFNIGSLQVIDGAT</sequence>
<organism evidence="2 3">
    <name type="scientific">Ophiobolus disseminans</name>
    <dbReference type="NCBI Taxonomy" id="1469910"/>
    <lineage>
        <taxon>Eukaryota</taxon>
        <taxon>Fungi</taxon>
        <taxon>Dikarya</taxon>
        <taxon>Ascomycota</taxon>
        <taxon>Pezizomycotina</taxon>
        <taxon>Dothideomycetes</taxon>
        <taxon>Pleosporomycetidae</taxon>
        <taxon>Pleosporales</taxon>
        <taxon>Pleosporineae</taxon>
        <taxon>Phaeosphaeriaceae</taxon>
        <taxon>Ophiobolus</taxon>
    </lineage>
</organism>
<dbReference type="InterPro" id="IPR001810">
    <property type="entry name" value="F-box_dom"/>
</dbReference>
<dbReference type="Gene3D" id="1.20.1280.50">
    <property type="match status" value="1"/>
</dbReference>
<proteinExistence type="predicted"/>
<protein>
    <recommendedName>
        <fullName evidence="1">F-box domain-containing protein</fullName>
    </recommendedName>
</protein>
<evidence type="ECO:0000259" key="1">
    <source>
        <dbReference type="PROSITE" id="PS50181"/>
    </source>
</evidence>
<reference evidence="2" key="1">
    <citation type="journal article" date="2020" name="Stud. Mycol.">
        <title>101 Dothideomycetes genomes: a test case for predicting lifestyles and emergence of pathogens.</title>
        <authorList>
            <person name="Haridas S."/>
            <person name="Albert R."/>
            <person name="Binder M."/>
            <person name="Bloem J."/>
            <person name="Labutti K."/>
            <person name="Salamov A."/>
            <person name="Andreopoulos B."/>
            <person name="Baker S."/>
            <person name="Barry K."/>
            <person name="Bills G."/>
            <person name="Bluhm B."/>
            <person name="Cannon C."/>
            <person name="Castanera R."/>
            <person name="Culley D."/>
            <person name="Daum C."/>
            <person name="Ezra D."/>
            <person name="Gonzalez J."/>
            <person name="Henrissat B."/>
            <person name="Kuo A."/>
            <person name="Liang C."/>
            <person name="Lipzen A."/>
            <person name="Lutzoni F."/>
            <person name="Magnuson J."/>
            <person name="Mondo S."/>
            <person name="Nolan M."/>
            <person name="Ohm R."/>
            <person name="Pangilinan J."/>
            <person name="Park H.-J."/>
            <person name="Ramirez L."/>
            <person name="Alfaro M."/>
            <person name="Sun H."/>
            <person name="Tritt A."/>
            <person name="Yoshinaga Y."/>
            <person name="Zwiers L.-H."/>
            <person name="Turgeon B."/>
            <person name="Goodwin S."/>
            <person name="Spatafora J."/>
            <person name="Crous P."/>
            <person name="Grigoriev I."/>
        </authorList>
    </citation>
    <scope>NUCLEOTIDE SEQUENCE</scope>
    <source>
        <strain evidence="2">CBS 113818</strain>
    </source>
</reference>
<accession>A0A6A7A7F4</accession>
<evidence type="ECO:0000313" key="2">
    <source>
        <dbReference type="EMBL" id="KAF2828525.1"/>
    </source>
</evidence>
<dbReference type="OrthoDB" id="5295250at2759"/>
<feature type="domain" description="F-box" evidence="1">
    <location>
        <begin position="49"/>
        <end position="96"/>
    </location>
</feature>
<dbReference type="EMBL" id="MU006222">
    <property type="protein sequence ID" value="KAF2828525.1"/>
    <property type="molecule type" value="Genomic_DNA"/>
</dbReference>
<evidence type="ECO:0000313" key="3">
    <source>
        <dbReference type="Proteomes" id="UP000799424"/>
    </source>
</evidence>
<dbReference type="AlphaFoldDB" id="A0A6A7A7F4"/>
<dbReference type="Proteomes" id="UP000799424">
    <property type="component" value="Unassembled WGS sequence"/>
</dbReference>